<dbReference type="RefSeq" id="WP_345405606.1">
    <property type="nucleotide sequence ID" value="NZ_BAABLA010000120.1"/>
</dbReference>
<comment type="caution">
    <text evidence="2">The sequence shown here is derived from an EMBL/GenBank/DDBJ whole genome shotgun (WGS) entry which is preliminary data.</text>
</comment>
<accession>A0ABW2BY75</accession>
<protein>
    <submittedName>
        <fullName evidence="2">DUF5995 family protein</fullName>
    </submittedName>
</protein>
<dbReference type="InterPro" id="IPR046037">
    <property type="entry name" value="DUF5995"/>
</dbReference>
<evidence type="ECO:0000313" key="2">
    <source>
        <dbReference type="EMBL" id="MFC6867548.1"/>
    </source>
</evidence>
<evidence type="ECO:0000256" key="1">
    <source>
        <dbReference type="SAM" id="SignalP"/>
    </source>
</evidence>
<reference evidence="3" key="1">
    <citation type="journal article" date="2019" name="Int. J. Syst. Evol. Microbiol.">
        <title>The Global Catalogue of Microorganisms (GCM) 10K type strain sequencing project: providing services to taxonomists for standard genome sequencing and annotation.</title>
        <authorList>
            <consortium name="The Broad Institute Genomics Platform"/>
            <consortium name="The Broad Institute Genome Sequencing Center for Infectious Disease"/>
            <person name="Wu L."/>
            <person name="Ma J."/>
        </authorList>
    </citation>
    <scope>NUCLEOTIDE SEQUENCE [LARGE SCALE GENOMIC DNA]</scope>
    <source>
        <strain evidence="3">KCTC 32255</strain>
    </source>
</reference>
<keyword evidence="3" id="KW-1185">Reference proteome</keyword>
<keyword evidence="1" id="KW-0732">Signal</keyword>
<dbReference type="Pfam" id="PF19458">
    <property type="entry name" value="DUF5995"/>
    <property type="match status" value="1"/>
</dbReference>
<dbReference type="Proteomes" id="UP001596337">
    <property type="component" value="Unassembled WGS sequence"/>
</dbReference>
<dbReference type="EMBL" id="JBHSXX010000001">
    <property type="protein sequence ID" value="MFC6867548.1"/>
    <property type="molecule type" value="Genomic_DNA"/>
</dbReference>
<gene>
    <name evidence="2" type="ORF">ACFQGD_10335</name>
</gene>
<feature type="chain" id="PRO_5045732313" evidence="1">
    <location>
        <begin position="26"/>
        <end position="333"/>
    </location>
</feature>
<proteinExistence type="predicted"/>
<name>A0ABW2BY75_9PSEU</name>
<feature type="signal peptide" evidence="1">
    <location>
        <begin position="1"/>
        <end position="25"/>
    </location>
</feature>
<evidence type="ECO:0000313" key="3">
    <source>
        <dbReference type="Proteomes" id="UP001596337"/>
    </source>
</evidence>
<organism evidence="2 3">
    <name type="scientific">Haloechinothrix salitolerans</name>
    <dbReference type="NCBI Taxonomy" id="926830"/>
    <lineage>
        <taxon>Bacteria</taxon>
        <taxon>Bacillati</taxon>
        <taxon>Actinomycetota</taxon>
        <taxon>Actinomycetes</taxon>
        <taxon>Pseudonocardiales</taxon>
        <taxon>Pseudonocardiaceae</taxon>
        <taxon>Haloechinothrix</taxon>
    </lineage>
</organism>
<sequence length="333" mass="36749">MPGKFRIAVSVALVSLFLSTAQASADPPVQWPLPGSPPLPPDYTVPYLPAVDPVCVEGRLSCVKHLETVLRHHTATLGCDHDAVFADAYLTITRGYLESATDPEYFDDLERIDPLAVRGTYDRPDRINHEVRNYAQEYLDQYAAWHSGNRDEVSPSWAIALRAAEDESVTATGDLLLQLNAHIRRDNAIRAIEQTEGVLRGDGPMPEASGRSDHDRISDVLQENAELMTDRLAARYDPSLNDGNELLGMVVDPKSLYLLISSWREEAWRNAEQLRHARAAGGVGGPLYQAKLAEIEASAETAAYAILAATRTTPDANEARRQYCLRHLDRGAP</sequence>